<dbReference type="RefSeq" id="XP_004511105.1">
    <property type="nucleotide sequence ID" value="XM_004511048.1"/>
</dbReference>
<dbReference type="Pfam" id="PF10536">
    <property type="entry name" value="PMD"/>
    <property type="match status" value="1"/>
</dbReference>
<dbReference type="OrthoDB" id="1412882at2759"/>
<dbReference type="AlphaFoldDB" id="A0A1S2YWM4"/>
<name>A0A1S2YWM4_CICAR</name>
<dbReference type="PaxDb" id="3827-XP_004511105.1"/>
<protein>
    <submittedName>
        <fullName evidence="3">Protein MAIN-LIKE 1-like</fullName>
    </submittedName>
</protein>
<evidence type="ECO:0000313" key="2">
    <source>
        <dbReference type="Proteomes" id="UP000087171"/>
    </source>
</evidence>
<sequence>MTITLDEVANLLGLPIRGEFYSLLDVDRVTTCNLAITLLGVTVEEIWAETKKTRGAHYRLDWLKEVFRRQCATKRFDCAARAYLLNLVGSTIFADKSHTLVDAKYLPLFRYLDGTDKYSWGTAALVVLYDYLSNACYYDTKQLGGYMTVGFTNIFRICNRGDQGADVECFARMNRWCYKQGKHKVDEYISIIDALTPAYVIWRPWENHRGAIPFDDVMLYTGHLRLCSTIVKYLPERCLRQFGYIQYIPSPPLPDPARLFDVDVEWLRYVTPVTELFHKLRPATYPSECEDGYLEWFYQVFHPLLVRPDGVPQVPHYSVPATSADASSSQPPPILQQISDLIQQGLSEHQASLDDELYIHFYKVLYLSHSHTS</sequence>
<dbReference type="STRING" id="3827.A0A1S2YWM4"/>
<dbReference type="PANTHER" id="PTHR46033">
    <property type="entry name" value="PROTEIN MAIN-LIKE 2"/>
    <property type="match status" value="1"/>
</dbReference>
<evidence type="ECO:0000313" key="3">
    <source>
        <dbReference type="RefSeq" id="XP_004511105.1"/>
    </source>
</evidence>
<dbReference type="Proteomes" id="UP000087171">
    <property type="component" value="Chromosome Ca7"/>
</dbReference>
<accession>A0A1S2YWM4</accession>
<evidence type="ECO:0000259" key="1">
    <source>
        <dbReference type="Pfam" id="PF10536"/>
    </source>
</evidence>
<gene>
    <name evidence="3" type="primary">LOC101492483</name>
</gene>
<reference evidence="3" key="2">
    <citation type="submission" date="2025-08" db="UniProtKB">
        <authorList>
            <consortium name="RefSeq"/>
        </authorList>
    </citation>
    <scope>IDENTIFICATION</scope>
    <source>
        <tissue evidence="3">Etiolated seedlings</tissue>
    </source>
</reference>
<keyword evidence="2" id="KW-1185">Reference proteome</keyword>
<dbReference type="GO" id="GO:0010073">
    <property type="term" value="P:meristem maintenance"/>
    <property type="evidence" value="ECO:0007669"/>
    <property type="project" value="InterPro"/>
</dbReference>
<dbReference type="PANTHER" id="PTHR46033:SF8">
    <property type="entry name" value="PROTEIN MAINTENANCE OF MERISTEMS-LIKE"/>
    <property type="match status" value="1"/>
</dbReference>
<organism evidence="2 3">
    <name type="scientific">Cicer arietinum</name>
    <name type="common">Chickpea</name>
    <name type="synonym">Garbanzo</name>
    <dbReference type="NCBI Taxonomy" id="3827"/>
    <lineage>
        <taxon>Eukaryota</taxon>
        <taxon>Viridiplantae</taxon>
        <taxon>Streptophyta</taxon>
        <taxon>Embryophyta</taxon>
        <taxon>Tracheophyta</taxon>
        <taxon>Spermatophyta</taxon>
        <taxon>Magnoliopsida</taxon>
        <taxon>eudicotyledons</taxon>
        <taxon>Gunneridae</taxon>
        <taxon>Pentapetalae</taxon>
        <taxon>rosids</taxon>
        <taxon>fabids</taxon>
        <taxon>Fabales</taxon>
        <taxon>Fabaceae</taxon>
        <taxon>Papilionoideae</taxon>
        <taxon>50 kb inversion clade</taxon>
        <taxon>NPAAA clade</taxon>
        <taxon>Hologalegina</taxon>
        <taxon>IRL clade</taxon>
        <taxon>Cicereae</taxon>
        <taxon>Cicer</taxon>
    </lineage>
</organism>
<dbReference type="InterPro" id="IPR019557">
    <property type="entry name" value="AminoTfrase-like_pln_mobile"/>
</dbReference>
<reference evidence="2" key="1">
    <citation type="journal article" date="2013" name="Nat. Biotechnol.">
        <title>Draft genome sequence of chickpea (Cicer arietinum) provides a resource for trait improvement.</title>
        <authorList>
            <person name="Varshney R.K."/>
            <person name="Song C."/>
            <person name="Saxena R.K."/>
            <person name="Azam S."/>
            <person name="Yu S."/>
            <person name="Sharpe A.G."/>
            <person name="Cannon S."/>
            <person name="Baek J."/>
            <person name="Rosen B.D."/>
            <person name="Tar'an B."/>
            <person name="Millan T."/>
            <person name="Zhang X."/>
            <person name="Ramsay L.D."/>
            <person name="Iwata A."/>
            <person name="Wang Y."/>
            <person name="Nelson W."/>
            <person name="Farmer A.D."/>
            <person name="Gaur P.M."/>
            <person name="Soderlund C."/>
            <person name="Penmetsa R.V."/>
            <person name="Xu C."/>
            <person name="Bharti A.K."/>
            <person name="He W."/>
            <person name="Winter P."/>
            <person name="Zhao S."/>
            <person name="Hane J.K."/>
            <person name="Carrasquilla-Garcia N."/>
            <person name="Condie J.A."/>
            <person name="Upadhyaya H.D."/>
            <person name="Luo M.C."/>
            <person name="Thudi M."/>
            <person name="Gowda C.L."/>
            <person name="Singh N.P."/>
            <person name="Lichtenzveig J."/>
            <person name="Gali K.K."/>
            <person name="Rubio J."/>
            <person name="Nadarajan N."/>
            <person name="Dolezel J."/>
            <person name="Bansal K.C."/>
            <person name="Xu X."/>
            <person name="Edwards D."/>
            <person name="Zhang G."/>
            <person name="Kahl G."/>
            <person name="Gil J."/>
            <person name="Singh K.B."/>
            <person name="Datta S.K."/>
            <person name="Jackson S.A."/>
            <person name="Wang J."/>
            <person name="Cook D.R."/>
        </authorList>
    </citation>
    <scope>NUCLEOTIDE SEQUENCE [LARGE SCALE GENOMIC DNA]</scope>
    <source>
        <strain evidence="2">cv. CDC Frontier</strain>
    </source>
</reference>
<feature type="domain" description="Aminotransferase-like plant mobile" evidence="1">
    <location>
        <begin position="1"/>
        <end position="297"/>
    </location>
</feature>
<proteinExistence type="predicted"/>
<dbReference type="InterPro" id="IPR044824">
    <property type="entry name" value="MAIN-like"/>
</dbReference>